<evidence type="ECO:0000313" key="2">
    <source>
        <dbReference type="EMBL" id="CAD8868139.1"/>
    </source>
</evidence>
<dbReference type="Pfam" id="PF02263">
    <property type="entry name" value="GBP"/>
    <property type="match status" value="1"/>
</dbReference>
<sequence>MSHGGALRSFPILKFQKDLPVLCEEGLEVLSGLPGPICLIAFVGDGRSGKSYLANKVVGESVFLDDDAATAVTEGIDFAAIPHECGDGHLVVFDCEGGNNAMSKSHSIVTVVGALLATVLAFVTDGKASEASIEALSLMLQERSLIKSDSTGSMKAQSLFFVVNQNRLRYNDDALETILAAKHDAEASSIRELISDAYGEERRFFFTIPPDHKPEFQGQWGALHAAIMEHTGPLKMGKLWMTGDQVAKMLQAIETELRTRGKVTLPTLHRHVILDSWVKPKVSQVLASGLKNFIESSTKEEWKKQQSGTVRGTCYECKAEDAVGWLDPDVSEFFCVDCWRTFSPDVLKCCFCDSFHPWPRGRVEQVTKQWHCLDCMMQLEIEIND</sequence>
<proteinExistence type="predicted"/>
<dbReference type="PANTHER" id="PTHR10751">
    <property type="entry name" value="GUANYLATE BINDING PROTEIN"/>
    <property type="match status" value="1"/>
</dbReference>
<protein>
    <recommendedName>
        <fullName evidence="1">Guanylate-binding protein N-terminal domain-containing protein</fullName>
    </recommendedName>
</protein>
<feature type="domain" description="Guanylate-binding protein N-terminal" evidence="1">
    <location>
        <begin position="24"/>
        <end position="153"/>
    </location>
</feature>
<name>A0A7S1FIF3_NOCSC</name>
<dbReference type="CDD" id="cd00882">
    <property type="entry name" value="Ras_like_GTPase"/>
    <property type="match status" value="1"/>
</dbReference>
<dbReference type="Gene3D" id="3.40.50.300">
    <property type="entry name" value="P-loop containing nucleotide triphosphate hydrolases"/>
    <property type="match status" value="1"/>
</dbReference>
<dbReference type="SUPFAM" id="SSF52540">
    <property type="entry name" value="P-loop containing nucleoside triphosphate hydrolases"/>
    <property type="match status" value="1"/>
</dbReference>
<dbReference type="GO" id="GO:0005525">
    <property type="term" value="F:GTP binding"/>
    <property type="evidence" value="ECO:0007669"/>
    <property type="project" value="InterPro"/>
</dbReference>
<evidence type="ECO:0000259" key="1">
    <source>
        <dbReference type="Pfam" id="PF02263"/>
    </source>
</evidence>
<dbReference type="GO" id="GO:0003924">
    <property type="term" value="F:GTPase activity"/>
    <property type="evidence" value="ECO:0007669"/>
    <property type="project" value="InterPro"/>
</dbReference>
<reference evidence="2" key="1">
    <citation type="submission" date="2021-01" db="EMBL/GenBank/DDBJ databases">
        <authorList>
            <person name="Corre E."/>
            <person name="Pelletier E."/>
            <person name="Niang G."/>
            <person name="Scheremetjew M."/>
            <person name="Finn R."/>
            <person name="Kale V."/>
            <person name="Holt S."/>
            <person name="Cochrane G."/>
            <person name="Meng A."/>
            <person name="Brown T."/>
            <person name="Cohen L."/>
        </authorList>
    </citation>
    <scope>NUCLEOTIDE SEQUENCE</scope>
</reference>
<dbReference type="InterPro" id="IPR027417">
    <property type="entry name" value="P-loop_NTPase"/>
</dbReference>
<gene>
    <name evidence="2" type="ORF">NSCI0253_LOCUS42495</name>
</gene>
<organism evidence="2">
    <name type="scientific">Noctiluca scintillans</name>
    <name type="common">Sea sparkle</name>
    <name type="synonym">Red tide dinoflagellate</name>
    <dbReference type="NCBI Taxonomy" id="2966"/>
    <lineage>
        <taxon>Eukaryota</taxon>
        <taxon>Sar</taxon>
        <taxon>Alveolata</taxon>
        <taxon>Dinophyceae</taxon>
        <taxon>Noctilucales</taxon>
        <taxon>Noctilucaceae</taxon>
        <taxon>Noctiluca</taxon>
    </lineage>
</organism>
<dbReference type="EMBL" id="HBFQ01060048">
    <property type="protein sequence ID" value="CAD8868139.1"/>
    <property type="molecule type" value="Transcribed_RNA"/>
</dbReference>
<dbReference type="AlphaFoldDB" id="A0A7S1FIF3"/>
<dbReference type="InterPro" id="IPR015894">
    <property type="entry name" value="Guanylate-bd_N"/>
</dbReference>
<accession>A0A7S1FIF3</accession>